<dbReference type="GO" id="GO:0012505">
    <property type="term" value="C:endomembrane system"/>
    <property type="evidence" value="ECO:0007669"/>
    <property type="project" value="UniProtKB-SubCell"/>
</dbReference>
<evidence type="ECO:0000259" key="6">
    <source>
        <dbReference type="Pfam" id="PF02656"/>
    </source>
</evidence>
<dbReference type="Pfam" id="PF02656">
    <property type="entry name" value="DUF202"/>
    <property type="match status" value="1"/>
</dbReference>
<evidence type="ECO:0000256" key="5">
    <source>
        <dbReference type="SAM" id="Phobius"/>
    </source>
</evidence>
<dbReference type="KEGG" id="ete:ETEE_3378"/>
<feature type="transmembrane region" description="Helical" evidence="5">
    <location>
        <begin position="61"/>
        <end position="81"/>
    </location>
</feature>
<dbReference type="HOGENOM" id="CLU_053359_4_1_6"/>
<evidence type="ECO:0000256" key="4">
    <source>
        <dbReference type="ARBA" id="ARBA00023136"/>
    </source>
</evidence>
<dbReference type="Proteomes" id="UP000028681">
    <property type="component" value="Chromosome"/>
</dbReference>
<organism evidence="7 8">
    <name type="scientific">Edwardsiella anguillarum ET080813</name>
    <dbReference type="NCBI Taxonomy" id="667120"/>
    <lineage>
        <taxon>Bacteria</taxon>
        <taxon>Pseudomonadati</taxon>
        <taxon>Pseudomonadota</taxon>
        <taxon>Gammaproteobacteria</taxon>
        <taxon>Enterobacterales</taxon>
        <taxon>Hafniaceae</taxon>
        <taxon>Edwardsiella</taxon>
    </lineage>
</organism>
<evidence type="ECO:0000256" key="1">
    <source>
        <dbReference type="ARBA" id="ARBA00004127"/>
    </source>
</evidence>
<keyword evidence="4 5" id="KW-0472">Membrane</keyword>
<feature type="domain" description="DUF202" evidence="6">
    <location>
        <begin position="22"/>
        <end position="87"/>
    </location>
</feature>
<protein>
    <submittedName>
        <fullName evidence="7">Putative inner membrane protein</fullName>
    </submittedName>
</protein>
<evidence type="ECO:0000313" key="8">
    <source>
        <dbReference type="Proteomes" id="UP000028681"/>
    </source>
</evidence>
<dbReference type="RefSeq" id="WP_045426876.1">
    <property type="nucleotide sequence ID" value="NZ_CP006664.1"/>
</dbReference>
<dbReference type="EMBL" id="CP006664">
    <property type="protein sequence ID" value="AIJ09800.1"/>
    <property type="molecule type" value="Genomic_DNA"/>
</dbReference>
<keyword evidence="3 5" id="KW-1133">Transmembrane helix</keyword>
<proteinExistence type="predicted"/>
<feature type="transmembrane region" description="Helical" evidence="5">
    <location>
        <begin position="31"/>
        <end position="55"/>
    </location>
</feature>
<name>A0A076LMS3_9GAMM</name>
<sequence length="121" mass="14182">MKCLFERKLNPWWKEGERPDYRFSLANERTFLAWIRTSLALLASAIALDQLILHYNLPLKWSILALSLAMMGAVISIFSWLRWRDNEIAMRHSRPLKLMNGMPILSIYISIASVLIIFYIL</sequence>
<accession>A0A076LMS3</accession>
<keyword evidence="2 5" id="KW-0812">Transmembrane</keyword>
<gene>
    <name evidence="7" type="ORF">ETEE_3378</name>
</gene>
<dbReference type="GeneID" id="33941746"/>
<feature type="transmembrane region" description="Helical" evidence="5">
    <location>
        <begin position="102"/>
        <end position="120"/>
    </location>
</feature>
<evidence type="ECO:0000256" key="2">
    <source>
        <dbReference type="ARBA" id="ARBA00022692"/>
    </source>
</evidence>
<comment type="subcellular location">
    <subcellularLocation>
        <location evidence="1">Endomembrane system</location>
        <topology evidence="1">Multi-pass membrane protein</topology>
    </subcellularLocation>
</comment>
<reference evidence="7 8" key="1">
    <citation type="journal article" date="2012" name="PLoS ONE">
        <title>Edwardsiella comparative phylogenomics reveal the new intra/inter-species taxonomic relationships, virulence evolution and niche adaptation mechanisms.</title>
        <authorList>
            <person name="Yang M."/>
            <person name="Lv Y."/>
            <person name="Xiao J."/>
            <person name="Wu H."/>
            <person name="Zheng H."/>
            <person name="Liu Q."/>
            <person name="Zhang Y."/>
            <person name="Wang Q."/>
        </authorList>
    </citation>
    <scope>NUCLEOTIDE SEQUENCE [LARGE SCALE GENOMIC DNA]</scope>
    <source>
        <strain evidence="8">080813</strain>
    </source>
</reference>
<evidence type="ECO:0000313" key="7">
    <source>
        <dbReference type="EMBL" id="AIJ09800.1"/>
    </source>
</evidence>
<dbReference type="InterPro" id="IPR003807">
    <property type="entry name" value="DUF202"/>
</dbReference>
<evidence type="ECO:0000256" key="3">
    <source>
        <dbReference type="ARBA" id="ARBA00022989"/>
    </source>
</evidence>
<dbReference type="AlphaFoldDB" id="A0A076LMS3"/>